<reference evidence="2 3" key="1">
    <citation type="submission" date="2024-02" db="EMBL/GenBank/DDBJ databases">
        <title>Discinaceae phylogenomics.</title>
        <authorList>
            <person name="Dirks A.C."/>
            <person name="James T.Y."/>
        </authorList>
    </citation>
    <scope>NUCLEOTIDE SEQUENCE [LARGE SCALE GENOMIC DNA]</scope>
    <source>
        <strain evidence="2 3">ACD0624</strain>
    </source>
</reference>
<evidence type="ECO:0000313" key="2">
    <source>
        <dbReference type="EMBL" id="KAL0630635.1"/>
    </source>
</evidence>
<evidence type="ECO:0000256" key="1">
    <source>
        <dbReference type="SAM" id="MobiDB-lite"/>
    </source>
</evidence>
<keyword evidence="3" id="KW-1185">Reference proteome</keyword>
<comment type="caution">
    <text evidence="2">The sequence shown here is derived from an EMBL/GenBank/DDBJ whole genome shotgun (WGS) entry which is preliminary data.</text>
</comment>
<dbReference type="EMBL" id="JBBBZM010000454">
    <property type="protein sequence ID" value="KAL0630635.1"/>
    <property type="molecule type" value="Genomic_DNA"/>
</dbReference>
<protein>
    <submittedName>
        <fullName evidence="2">Uncharacterized protein</fullName>
    </submittedName>
</protein>
<proteinExistence type="predicted"/>
<gene>
    <name evidence="2" type="ORF">Q9L58_010516</name>
</gene>
<feature type="region of interest" description="Disordered" evidence="1">
    <location>
        <begin position="32"/>
        <end position="51"/>
    </location>
</feature>
<accession>A0ABR3G3X2</accession>
<evidence type="ECO:0000313" key="3">
    <source>
        <dbReference type="Proteomes" id="UP001447188"/>
    </source>
</evidence>
<sequence>MAILPLLISLRHRLETHIPTKHKELVGLYFTGEDTESPPEEGGHLTYFQDEENASDGEKIEFLDDKEDENVYHWKVSFIQTFADADRPTGEVRH</sequence>
<organism evidence="2 3">
    <name type="scientific">Discina gigas</name>
    <dbReference type="NCBI Taxonomy" id="1032678"/>
    <lineage>
        <taxon>Eukaryota</taxon>
        <taxon>Fungi</taxon>
        <taxon>Dikarya</taxon>
        <taxon>Ascomycota</taxon>
        <taxon>Pezizomycotina</taxon>
        <taxon>Pezizomycetes</taxon>
        <taxon>Pezizales</taxon>
        <taxon>Discinaceae</taxon>
        <taxon>Discina</taxon>
    </lineage>
</organism>
<name>A0ABR3G3X2_9PEZI</name>
<dbReference type="Proteomes" id="UP001447188">
    <property type="component" value="Unassembled WGS sequence"/>
</dbReference>